<reference evidence="17 18" key="1">
    <citation type="journal article" date="2003" name="Proc. Natl. Acad. Sci. U.S.A.">
        <title>The genome sequence of Clostridium tetani, the causative agent of tetanus disease.</title>
        <authorList>
            <person name="Brueggemann H."/>
            <person name="Baumer S."/>
            <person name="Fricke W.F."/>
            <person name="Wiezer A."/>
            <person name="Liesegang H."/>
            <person name="Decker I."/>
            <person name="Herzberg C."/>
            <person name="Martinez-Arias R."/>
            <person name="Merkl R."/>
            <person name="Henne A."/>
            <person name="Gottschalk G."/>
        </authorList>
    </citation>
    <scope>NUCLEOTIDE SEQUENCE [LARGE SCALE GENOMIC DNA]</scope>
    <source>
        <strain evidence="18">Massachusetts / E88</strain>
    </source>
</reference>
<dbReference type="GO" id="GO:0005524">
    <property type="term" value="F:ATP binding"/>
    <property type="evidence" value="ECO:0007669"/>
    <property type="project" value="UniProtKB-KW"/>
</dbReference>
<keyword evidence="9" id="KW-0547">Nucleotide-binding</keyword>
<dbReference type="Gene3D" id="3.40.1190.20">
    <property type="match status" value="1"/>
</dbReference>
<evidence type="ECO:0000256" key="4">
    <source>
        <dbReference type="ARBA" id="ARBA00009879"/>
    </source>
</evidence>
<comment type="pathway">
    <text evidence="13">Cofactor biosynthesis; thiamine diphosphate biosynthesis; 4-amino-2-methyl-5-diphosphomethylpyrimidine from 5-amino-1-(5-phospho-D-ribosyl)imidazole: step 2/3.</text>
</comment>
<dbReference type="GO" id="GO:0005829">
    <property type="term" value="C:cytosol"/>
    <property type="evidence" value="ECO:0007669"/>
    <property type="project" value="TreeGrafter"/>
</dbReference>
<dbReference type="GO" id="GO:0008972">
    <property type="term" value="F:phosphomethylpyrimidine kinase activity"/>
    <property type="evidence" value="ECO:0007669"/>
    <property type="project" value="UniProtKB-EC"/>
</dbReference>
<sequence length="296" mass="32481">MLEGINLKKALTIAGSDSSGGAGIQADIKTMSAHRVFGMSVITAVTAQNTQGVFAVQDIDKEIIIKQMDAIFTDIEVNAVKIGMVSKIETIEIIAEKLKEYKAKNVVVDPVMISKSGYNLLAPESKKALIEKLIPLADVITPNLPEAEEIIKTYKEEGKLKEDIEKILPIDNKEKMEKAAGIIMQMGPKNVLMKGGHLEGEAVDILYSKEKISYFSSQRIKTKNTHGTGCTLSSAIASNLALGYTLEESVKKAKDYIQIAIEHSLDIGKGVGPINHFYELYNQVEIDKESYQYTVN</sequence>
<comment type="catalytic activity">
    <reaction evidence="1">
        <text>4-amino-5-hydroxymethyl-2-methylpyrimidine + ATP = 4-amino-2-methyl-5-(phosphooxymethyl)pyrimidine + ADP + H(+)</text>
        <dbReference type="Rhea" id="RHEA:23096"/>
        <dbReference type="ChEBI" id="CHEBI:15378"/>
        <dbReference type="ChEBI" id="CHEBI:16892"/>
        <dbReference type="ChEBI" id="CHEBI:30616"/>
        <dbReference type="ChEBI" id="CHEBI:58354"/>
        <dbReference type="ChEBI" id="CHEBI:456216"/>
        <dbReference type="EC" id="2.7.1.49"/>
    </reaction>
</comment>
<evidence type="ECO:0000259" key="16">
    <source>
        <dbReference type="Pfam" id="PF08543"/>
    </source>
</evidence>
<dbReference type="EC" id="2.7.1.49" evidence="5"/>
<keyword evidence="12" id="KW-0784">Thiamine biosynthesis</keyword>
<gene>
    <name evidence="17" type="ordered locus">CTC_01753</name>
</gene>
<evidence type="ECO:0000256" key="15">
    <source>
        <dbReference type="ARBA" id="ARBA00043176"/>
    </source>
</evidence>
<dbReference type="FunFam" id="3.40.1190.20:FF:000003">
    <property type="entry name" value="Phosphomethylpyrimidine kinase ThiD"/>
    <property type="match status" value="1"/>
</dbReference>
<evidence type="ECO:0000313" key="18">
    <source>
        <dbReference type="Proteomes" id="UP000001412"/>
    </source>
</evidence>
<dbReference type="InterPro" id="IPR004399">
    <property type="entry name" value="HMP/HMP-P_kinase_dom"/>
</dbReference>
<evidence type="ECO:0000256" key="2">
    <source>
        <dbReference type="ARBA" id="ARBA00000565"/>
    </source>
</evidence>
<evidence type="ECO:0000256" key="5">
    <source>
        <dbReference type="ARBA" id="ARBA00012135"/>
    </source>
</evidence>
<comment type="pathway">
    <text evidence="3">Cofactor biosynthesis; thiamine diphosphate biosynthesis; 4-amino-2-methyl-5-diphosphomethylpyrimidine from 5-amino-1-(5-phospho-D-ribosyl)imidazole: step 3/3.</text>
</comment>
<dbReference type="STRING" id="212717.CTC_01753"/>
<accession>Q893Q8</accession>
<dbReference type="InterPro" id="IPR029056">
    <property type="entry name" value="Ribokinase-like"/>
</dbReference>
<comment type="catalytic activity">
    <reaction evidence="2">
        <text>4-amino-2-methyl-5-(phosphooxymethyl)pyrimidine + ATP = 4-amino-2-methyl-5-(diphosphooxymethyl)pyrimidine + ADP</text>
        <dbReference type="Rhea" id="RHEA:19893"/>
        <dbReference type="ChEBI" id="CHEBI:30616"/>
        <dbReference type="ChEBI" id="CHEBI:57841"/>
        <dbReference type="ChEBI" id="CHEBI:58354"/>
        <dbReference type="ChEBI" id="CHEBI:456216"/>
        <dbReference type="EC" id="2.7.4.7"/>
    </reaction>
</comment>
<dbReference type="NCBIfam" id="TIGR00097">
    <property type="entry name" value="HMP-P_kinase"/>
    <property type="match status" value="1"/>
</dbReference>
<keyword evidence="10 17" id="KW-0418">Kinase</keyword>
<dbReference type="Proteomes" id="UP000001412">
    <property type="component" value="Chromosome"/>
</dbReference>
<proteinExistence type="inferred from homology"/>
<evidence type="ECO:0000256" key="12">
    <source>
        <dbReference type="ARBA" id="ARBA00022977"/>
    </source>
</evidence>
<evidence type="ECO:0000313" key="17">
    <source>
        <dbReference type="EMBL" id="AAO36284.1"/>
    </source>
</evidence>
<evidence type="ECO:0000256" key="14">
    <source>
        <dbReference type="ARBA" id="ARBA00042102"/>
    </source>
</evidence>
<keyword evidence="8 17" id="KW-0808">Transferase</keyword>
<evidence type="ECO:0000256" key="11">
    <source>
        <dbReference type="ARBA" id="ARBA00022840"/>
    </source>
</evidence>
<evidence type="ECO:0000256" key="10">
    <source>
        <dbReference type="ARBA" id="ARBA00022777"/>
    </source>
</evidence>
<dbReference type="GO" id="GO:0008902">
    <property type="term" value="F:hydroxymethylpyrimidine kinase activity"/>
    <property type="evidence" value="ECO:0007669"/>
    <property type="project" value="UniProtKB-EC"/>
</dbReference>
<dbReference type="KEGG" id="ctc:CTC_01753"/>
<dbReference type="InterPro" id="IPR013749">
    <property type="entry name" value="PM/HMP-P_kinase-1"/>
</dbReference>
<dbReference type="Pfam" id="PF08543">
    <property type="entry name" value="Phos_pyr_kin"/>
    <property type="match status" value="1"/>
</dbReference>
<evidence type="ECO:0000256" key="7">
    <source>
        <dbReference type="ARBA" id="ARBA00019161"/>
    </source>
</evidence>
<keyword evidence="11" id="KW-0067">ATP-binding</keyword>
<organism evidence="17 18">
    <name type="scientific">Clostridium tetani (strain Massachusetts / E88)</name>
    <dbReference type="NCBI Taxonomy" id="212717"/>
    <lineage>
        <taxon>Bacteria</taxon>
        <taxon>Bacillati</taxon>
        <taxon>Bacillota</taxon>
        <taxon>Clostridia</taxon>
        <taxon>Eubacteriales</taxon>
        <taxon>Clostridiaceae</taxon>
        <taxon>Clostridium</taxon>
    </lineage>
</organism>
<evidence type="ECO:0000256" key="8">
    <source>
        <dbReference type="ARBA" id="ARBA00022679"/>
    </source>
</evidence>
<dbReference type="CDD" id="cd01169">
    <property type="entry name" value="HMPP_kinase"/>
    <property type="match status" value="1"/>
</dbReference>
<name>Q893Q8_CLOTE</name>
<dbReference type="HOGENOM" id="CLU_020520_0_0_9"/>
<evidence type="ECO:0000256" key="3">
    <source>
        <dbReference type="ARBA" id="ARBA00004769"/>
    </source>
</evidence>
<feature type="domain" description="Pyridoxamine kinase/Phosphomethylpyrimidine kinase" evidence="16">
    <location>
        <begin position="17"/>
        <end position="275"/>
    </location>
</feature>
<keyword evidence="18" id="KW-1185">Reference proteome</keyword>
<dbReference type="GO" id="GO:0009228">
    <property type="term" value="P:thiamine biosynthetic process"/>
    <property type="evidence" value="ECO:0007669"/>
    <property type="project" value="UniProtKB-KW"/>
</dbReference>
<dbReference type="SUPFAM" id="SSF53613">
    <property type="entry name" value="Ribokinase-like"/>
    <property type="match status" value="1"/>
</dbReference>
<dbReference type="PANTHER" id="PTHR20858">
    <property type="entry name" value="PHOSPHOMETHYLPYRIMIDINE KINASE"/>
    <property type="match status" value="1"/>
</dbReference>
<dbReference type="PANTHER" id="PTHR20858:SF17">
    <property type="entry name" value="HYDROXYMETHYLPYRIMIDINE_PHOSPHOMETHYLPYRIMIDINE KINASE THI20-RELATED"/>
    <property type="match status" value="1"/>
</dbReference>
<evidence type="ECO:0000256" key="9">
    <source>
        <dbReference type="ARBA" id="ARBA00022741"/>
    </source>
</evidence>
<dbReference type="EMBL" id="AE015927">
    <property type="protein sequence ID" value="AAO36284.1"/>
    <property type="molecule type" value="Genomic_DNA"/>
</dbReference>
<evidence type="ECO:0000256" key="1">
    <source>
        <dbReference type="ARBA" id="ARBA00000151"/>
    </source>
</evidence>
<evidence type="ECO:0000256" key="13">
    <source>
        <dbReference type="ARBA" id="ARBA00037917"/>
    </source>
</evidence>
<dbReference type="EC" id="2.7.4.7" evidence="6"/>
<dbReference type="AlphaFoldDB" id="Q893Q8"/>
<comment type="similarity">
    <text evidence="4">Belongs to the ThiD family.</text>
</comment>
<protein>
    <recommendedName>
        <fullName evidence="7">Hydroxymethylpyrimidine/phosphomethylpyrimidine kinase</fullName>
        <ecNumber evidence="5">2.7.1.49</ecNumber>
        <ecNumber evidence="6">2.7.4.7</ecNumber>
    </recommendedName>
    <alternativeName>
        <fullName evidence="14">Hydroxymethylpyrimidine kinase</fullName>
    </alternativeName>
    <alternativeName>
        <fullName evidence="15">Hydroxymethylpyrimidine phosphate kinase</fullName>
    </alternativeName>
</protein>
<evidence type="ECO:0000256" key="6">
    <source>
        <dbReference type="ARBA" id="ARBA00012963"/>
    </source>
</evidence>